<keyword evidence="1" id="KW-0436">Ligase</keyword>
<accession>A0A7C4V6M1</accession>
<gene>
    <name evidence="1" type="ORF">ENK37_04745</name>
</gene>
<evidence type="ECO:0000313" key="1">
    <source>
        <dbReference type="EMBL" id="HGY09349.1"/>
    </source>
</evidence>
<feature type="non-terminal residue" evidence="1">
    <location>
        <position position="1"/>
    </location>
</feature>
<reference evidence="1" key="1">
    <citation type="journal article" date="2020" name="mSystems">
        <title>Genome- and Community-Level Interaction Insights into Carbon Utilization and Element Cycling Functions of Hydrothermarchaeota in Hydrothermal Sediment.</title>
        <authorList>
            <person name="Zhou Z."/>
            <person name="Liu Y."/>
            <person name="Xu W."/>
            <person name="Pan J."/>
            <person name="Luo Z.H."/>
            <person name="Li M."/>
        </authorList>
    </citation>
    <scope>NUCLEOTIDE SEQUENCE [LARGE SCALE GENOMIC DNA]</scope>
    <source>
        <strain evidence="1">HyVt-570</strain>
    </source>
</reference>
<protein>
    <submittedName>
        <fullName evidence="1">Phenylacetate--CoA ligase family protein</fullName>
    </submittedName>
</protein>
<organism evidence="1">
    <name type="scientific">Oceanithermus profundus</name>
    <dbReference type="NCBI Taxonomy" id="187137"/>
    <lineage>
        <taxon>Bacteria</taxon>
        <taxon>Thermotogati</taxon>
        <taxon>Deinococcota</taxon>
        <taxon>Deinococci</taxon>
        <taxon>Thermales</taxon>
        <taxon>Thermaceae</taxon>
        <taxon>Oceanithermus</taxon>
    </lineage>
</organism>
<dbReference type="AlphaFoldDB" id="A0A7C4V6M1"/>
<dbReference type="GO" id="GO:0016874">
    <property type="term" value="F:ligase activity"/>
    <property type="evidence" value="ECO:0007669"/>
    <property type="project" value="UniProtKB-KW"/>
</dbReference>
<proteinExistence type="predicted"/>
<dbReference type="Proteomes" id="UP000885759">
    <property type="component" value="Unassembled WGS sequence"/>
</dbReference>
<name>A0A7C4V6M1_9DEIN</name>
<dbReference type="EMBL" id="DRPZ01000131">
    <property type="protein sequence ID" value="HGY09349.1"/>
    <property type="molecule type" value="Genomic_DNA"/>
</dbReference>
<comment type="caution">
    <text evidence="1">The sequence shown here is derived from an EMBL/GenBank/DDBJ whole genome shotgun (WGS) entry which is preliminary data.</text>
</comment>
<sequence length="48" mass="5030">DALVLRVKAAAVPEGLADAVRRATGLRVDRIEAAGEIEGGLVVDRRFG</sequence>